<organism evidence="1 2">
    <name type="scientific">Desulfomicrobium apsheronum</name>
    <dbReference type="NCBI Taxonomy" id="52560"/>
    <lineage>
        <taxon>Bacteria</taxon>
        <taxon>Pseudomonadati</taxon>
        <taxon>Thermodesulfobacteriota</taxon>
        <taxon>Desulfovibrionia</taxon>
        <taxon>Desulfovibrionales</taxon>
        <taxon>Desulfomicrobiaceae</taxon>
        <taxon>Desulfomicrobium</taxon>
    </lineage>
</organism>
<protein>
    <submittedName>
        <fullName evidence="1">Nucleotidyltransferase substrate binding protein, HI0074 family</fullName>
    </submittedName>
</protein>
<keyword evidence="2" id="KW-1185">Reference proteome</keyword>
<reference evidence="2" key="1">
    <citation type="submission" date="2016-10" db="EMBL/GenBank/DDBJ databases">
        <authorList>
            <person name="Varghese N."/>
            <person name="Submissions S."/>
        </authorList>
    </citation>
    <scope>NUCLEOTIDE SEQUENCE [LARGE SCALE GENOMIC DNA]</scope>
    <source>
        <strain evidence="2">DSM 5918</strain>
    </source>
</reference>
<accession>A0A1I3Q6M0</accession>
<dbReference type="NCBIfam" id="TIGR01987">
    <property type="entry name" value="HI0074"/>
    <property type="match status" value="1"/>
</dbReference>
<dbReference type="Proteomes" id="UP000198635">
    <property type="component" value="Unassembled WGS sequence"/>
</dbReference>
<dbReference type="Pfam" id="PF08780">
    <property type="entry name" value="NTase_sub_bind"/>
    <property type="match status" value="1"/>
</dbReference>
<evidence type="ECO:0000313" key="1">
    <source>
        <dbReference type="EMBL" id="SFJ29232.1"/>
    </source>
</evidence>
<dbReference type="OrthoDB" id="9810452at2"/>
<gene>
    <name evidence="1" type="ORF">SAMN04488082_102226</name>
</gene>
<dbReference type="EMBL" id="FORX01000002">
    <property type="protein sequence ID" value="SFJ29232.1"/>
    <property type="molecule type" value="Genomic_DNA"/>
</dbReference>
<dbReference type="SUPFAM" id="SSF81593">
    <property type="entry name" value="Nucleotidyltransferase substrate binding subunit/domain"/>
    <property type="match status" value="1"/>
</dbReference>
<dbReference type="RefSeq" id="WP_092372693.1">
    <property type="nucleotide sequence ID" value="NZ_FORX01000002.1"/>
</dbReference>
<dbReference type="InterPro" id="IPR010235">
    <property type="entry name" value="HepT"/>
</dbReference>
<sequence length="136" mass="15971">MNTHDVRWRQRFDQFDKSFALLESAMTIEKMTIIERAGLIQFFEMAFEQSWKLLKDYQEAEGFTITSPRQAIKQAYQSGIIADGHAWINALEDRNLTTHTYNEQTANIVEQKIRNAYFPLLKSLHTVFRDKIGQQP</sequence>
<dbReference type="AlphaFoldDB" id="A0A1I3Q6M0"/>
<dbReference type="GO" id="GO:0016740">
    <property type="term" value="F:transferase activity"/>
    <property type="evidence" value="ECO:0007669"/>
    <property type="project" value="UniProtKB-KW"/>
</dbReference>
<evidence type="ECO:0000313" key="2">
    <source>
        <dbReference type="Proteomes" id="UP000198635"/>
    </source>
</evidence>
<dbReference type="STRING" id="52560.SAMN04488082_102226"/>
<name>A0A1I3Q6M0_9BACT</name>
<dbReference type="Gene3D" id="1.20.120.330">
    <property type="entry name" value="Nucleotidyltransferases domain 2"/>
    <property type="match status" value="1"/>
</dbReference>
<proteinExistence type="predicted"/>
<keyword evidence="1" id="KW-0808">Transferase</keyword>